<dbReference type="GO" id="GO:0008240">
    <property type="term" value="F:tripeptidyl-peptidase activity"/>
    <property type="evidence" value="ECO:0007669"/>
    <property type="project" value="TreeGrafter"/>
</dbReference>
<dbReference type="InterPro" id="IPR030400">
    <property type="entry name" value="Sedolisin_dom"/>
</dbReference>
<feature type="domain" description="Peptidase S53" evidence="8">
    <location>
        <begin position="214"/>
        <end position="640"/>
    </location>
</feature>
<dbReference type="SUPFAM" id="SSF52743">
    <property type="entry name" value="Subtilisin-like"/>
    <property type="match status" value="1"/>
</dbReference>
<keyword evidence="2" id="KW-0645">Protease</keyword>
<dbReference type="InterPro" id="IPR050819">
    <property type="entry name" value="Tripeptidyl-peptidase_I"/>
</dbReference>
<dbReference type="Proteomes" id="UP000030361">
    <property type="component" value="Chromosome"/>
</dbReference>
<dbReference type="EMBL" id="CP018906">
    <property type="protein sequence ID" value="AQW21646.1"/>
    <property type="molecule type" value="Genomic_DNA"/>
</dbReference>
<keyword evidence="5" id="KW-0720">Serine protease</keyword>
<evidence type="ECO:0000256" key="2">
    <source>
        <dbReference type="ARBA" id="ARBA00022670"/>
    </source>
</evidence>
<evidence type="ECO:0000256" key="3">
    <source>
        <dbReference type="ARBA" id="ARBA00022723"/>
    </source>
</evidence>
<gene>
    <name evidence="9" type="ORF">PL11_006755</name>
</gene>
<evidence type="ECO:0000313" key="10">
    <source>
        <dbReference type="Proteomes" id="UP000030361"/>
    </source>
</evidence>
<dbReference type="PANTHER" id="PTHR14218:SF15">
    <property type="entry name" value="TRIPEPTIDYL-PEPTIDASE 1"/>
    <property type="match status" value="1"/>
</dbReference>
<keyword evidence="3" id="KW-0479">Metal-binding</keyword>
<accession>A0A1S6QJ71</accession>
<dbReference type="CDD" id="cd11377">
    <property type="entry name" value="Pro-peptidase_S53"/>
    <property type="match status" value="1"/>
</dbReference>
<dbReference type="PROSITE" id="PS51695">
    <property type="entry name" value="SEDOLISIN"/>
    <property type="match status" value="1"/>
</dbReference>
<dbReference type="InterPro" id="IPR015366">
    <property type="entry name" value="S53_propep"/>
</dbReference>
<dbReference type="AlphaFoldDB" id="A0A1S6QJ71"/>
<evidence type="ECO:0000256" key="6">
    <source>
        <dbReference type="ARBA" id="ARBA00022837"/>
    </source>
</evidence>
<keyword evidence="4" id="KW-0378">Hydrolase</keyword>
<evidence type="ECO:0000256" key="7">
    <source>
        <dbReference type="ARBA" id="ARBA00023145"/>
    </source>
</evidence>
<dbReference type="PANTHER" id="PTHR14218">
    <property type="entry name" value="PROTEASE S8 TRIPEPTIDYL PEPTIDASE I CLN2"/>
    <property type="match status" value="1"/>
</dbReference>
<dbReference type="GO" id="GO:0006508">
    <property type="term" value="P:proteolysis"/>
    <property type="evidence" value="ECO:0007669"/>
    <property type="project" value="UniProtKB-KW"/>
</dbReference>
<name>A0A1S6QJ71_9LACO</name>
<proteinExistence type="predicted"/>
<keyword evidence="6" id="KW-0106">Calcium</keyword>
<evidence type="ECO:0000259" key="8">
    <source>
        <dbReference type="PROSITE" id="PS51695"/>
    </source>
</evidence>
<evidence type="ECO:0000256" key="1">
    <source>
        <dbReference type="ARBA" id="ARBA00001913"/>
    </source>
</evidence>
<dbReference type="InterPro" id="IPR036852">
    <property type="entry name" value="Peptidase_S8/S53_dom_sf"/>
</dbReference>
<dbReference type="SUPFAM" id="SSF54897">
    <property type="entry name" value="Protease propeptides/inhibitors"/>
    <property type="match status" value="1"/>
</dbReference>
<evidence type="ECO:0000256" key="5">
    <source>
        <dbReference type="ARBA" id="ARBA00022825"/>
    </source>
</evidence>
<dbReference type="Pfam" id="PF09286">
    <property type="entry name" value="Pro-kuma_activ"/>
    <property type="match status" value="1"/>
</dbReference>
<dbReference type="KEGG" id="lcu:PL11_006755"/>
<dbReference type="SMART" id="SM00944">
    <property type="entry name" value="Pro-kuma_activ"/>
    <property type="match status" value="1"/>
</dbReference>
<organism evidence="9 10">
    <name type="scientific">Lentilactobacillus curieae</name>
    <dbReference type="NCBI Taxonomy" id="1138822"/>
    <lineage>
        <taxon>Bacteria</taxon>
        <taxon>Bacillati</taxon>
        <taxon>Bacillota</taxon>
        <taxon>Bacilli</taxon>
        <taxon>Lactobacillales</taxon>
        <taxon>Lactobacillaceae</taxon>
        <taxon>Lentilactobacillus</taxon>
    </lineage>
</organism>
<keyword evidence="7" id="KW-0865">Zymogen</keyword>
<dbReference type="CDD" id="cd04056">
    <property type="entry name" value="Peptidases_S53"/>
    <property type="match status" value="1"/>
</dbReference>
<protein>
    <submittedName>
        <fullName evidence="9">Peptidase S53</fullName>
    </submittedName>
</protein>
<dbReference type="GO" id="GO:0046872">
    <property type="term" value="F:metal ion binding"/>
    <property type="evidence" value="ECO:0007669"/>
    <property type="project" value="UniProtKB-KW"/>
</dbReference>
<dbReference type="GO" id="GO:0004252">
    <property type="term" value="F:serine-type endopeptidase activity"/>
    <property type="evidence" value="ECO:0007669"/>
    <property type="project" value="InterPro"/>
</dbReference>
<dbReference type="Gene3D" id="3.40.50.200">
    <property type="entry name" value="Peptidase S8/S53 domain"/>
    <property type="match status" value="1"/>
</dbReference>
<keyword evidence="10" id="KW-1185">Reference proteome</keyword>
<reference evidence="9 10" key="1">
    <citation type="journal article" date="2015" name="Genome Announc.">
        <title>Genome Sequence of Lactobacillus curieae CCTCC M 2011381T, a Novel Producer of Gamma-aminobutyric Acid.</title>
        <authorList>
            <person name="Wang Y."/>
            <person name="Wang Y."/>
            <person name="Lang C."/>
            <person name="Wei D."/>
            <person name="Xu P."/>
            <person name="Xie J."/>
        </authorList>
    </citation>
    <scope>NUCLEOTIDE SEQUENCE [LARGE SCALE GENOMIC DNA]</scope>
    <source>
        <strain evidence="9 10">CCTCC M 2011381</strain>
    </source>
</reference>
<evidence type="ECO:0000256" key="4">
    <source>
        <dbReference type="ARBA" id="ARBA00022801"/>
    </source>
</evidence>
<dbReference type="eggNOG" id="COG4934">
    <property type="taxonomic scope" value="Bacteria"/>
</dbReference>
<sequence>MNHMKIGKYKLASLVIAATIGLGVSSQTVSAKKKDSDKGYDIQKILDKLNGKGSKLSPKKTIIIDVFLKPKNEAKMSSQIYAVNTPGTSDFKHFYTPQRFAQEFGQSEQTANQFKRYFTKYKLSTHRYQNGLVLRIKGKVSNINRALNTNLQTARYHEDPVQFSAKKPKMPKSLSQHVLAILGITNFNPKANMAKFINHKKQKQTHHKQKVFSKYAPTKFTRHYNLDSLSSQGQEGQGQTMGIITFAGFNKQDVSHFWKHENVPASTKRVSIKKLANPVATTSDTKTNKLETTLDVEQAGAVAPKANVRVYQANFNDVGLVNTFATAFDENKAQSLSMSWGISEYMTHYLKNHKMWTPEYAKIMNIILAQGALQGVSTFVASGDSGAYNQGVGGKIGPFSIPNFNTYANFPSDSPWVTSTGGTTLPFKKKLAKDLSIDVKRERTWGGDYMYPAFQKRRSFFTKNIKNALLLTKIFAGGGGGISSLYNTPLYQEQVPGVNTFNARQYLSITLQPKINPVLVSGTDYGRNYPDLSANADPMTGYQMYQKSLGGWNVIGGTSVVAPQFSGATAVMNSGRTSRMGFWNPQIYKLAQDKINTPFTVLDSTTNNSNLYYTGQPGKPYNQASGLGTVNFEKLFSTFK</sequence>
<comment type="cofactor">
    <cofactor evidence="1">
        <name>Ca(2+)</name>
        <dbReference type="ChEBI" id="CHEBI:29108"/>
    </cofactor>
</comment>
<evidence type="ECO:0000313" key="9">
    <source>
        <dbReference type="EMBL" id="AQW21646.1"/>
    </source>
</evidence>